<evidence type="ECO:0000256" key="1">
    <source>
        <dbReference type="SAM" id="MobiDB-lite"/>
    </source>
</evidence>
<reference evidence="2 3" key="1">
    <citation type="submission" date="2021-06" db="EMBL/GenBank/DDBJ databases">
        <title>Caerostris darwini draft genome.</title>
        <authorList>
            <person name="Kono N."/>
            <person name="Arakawa K."/>
        </authorList>
    </citation>
    <scope>NUCLEOTIDE SEQUENCE [LARGE SCALE GENOMIC DNA]</scope>
</reference>
<gene>
    <name evidence="2" type="ORF">CDAR_39671</name>
</gene>
<feature type="region of interest" description="Disordered" evidence="1">
    <location>
        <begin position="1"/>
        <end position="28"/>
    </location>
</feature>
<evidence type="ECO:0000313" key="2">
    <source>
        <dbReference type="EMBL" id="GIY53354.1"/>
    </source>
</evidence>
<keyword evidence="3" id="KW-1185">Reference proteome</keyword>
<sequence length="93" mass="10458">MPPAIVSVEPRTHLRPPGESDPPGPIRQTHRLTIKAPAARCERIVLRSFATPLTLQKIPCDTQCSLTWHRRVYAVCSLQLHVTLWRSVGLRDG</sequence>
<protein>
    <submittedName>
        <fullName evidence="2">Uncharacterized protein</fullName>
    </submittedName>
</protein>
<dbReference type="EMBL" id="BPLQ01010754">
    <property type="protein sequence ID" value="GIY53354.1"/>
    <property type="molecule type" value="Genomic_DNA"/>
</dbReference>
<name>A0AAV4U6F3_9ARAC</name>
<dbReference type="Proteomes" id="UP001054837">
    <property type="component" value="Unassembled WGS sequence"/>
</dbReference>
<dbReference type="AlphaFoldDB" id="A0AAV4U6F3"/>
<evidence type="ECO:0000313" key="3">
    <source>
        <dbReference type="Proteomes" id="UP001054837"/>
    </source>
</evidence>
<accession>A0AAV4U6F3</accession>
<comment type="caution">
    <text evidence="2">The sequence shown here is derived from an EMBL/GenBank/DDBJ whole genome shotgun (WGS) entry which is preliminary data.</text>
</comment>
<organism evidence="2 3">
    <name type="scientific">Caerostris darwini</name>
    <dbReference type="NCBI Taxonomy" id="1538125"/>
    <lineage>
        <taxon>Eukaryota</taxon>
        <taxon>Metazoa</taxon>
        <taxon>Ecdysozoa</taxon>
        <taxon>Arthropoda</taxon>
        <taxon>Chelicerata</taxon>
        <taxon>Arachnida</taxon>
        <taxon>Araneae</taxon>
        <taxon>Araneomorphae</taxon>
        <taxon>Entelegynae</taxon>
        <taxon>Araneoidea</taxon>
        <taxon>Araneidae</taxon>
        <taxon>Caerostris</taxon>
    </lineage>
</organism>
<proteinExistence type="predicted"/>